<keyword evidence="3 6" id="KW-0812">Transmembrane</keyword>
<evidence type="ECO:0000256" key="1">
    <source>
        <dbReference type="ARBA" id="ARBA00004141"/>
    </source>
</evidence>
<comment type="subcellular location">
    <subcellularLocation>
        <location evidence="1">Membrane</location>
        <topology evidence="1">Multi-pass membrane protein</topology>
    </subcellularLocation>
</comment>
<evidence type="ECO:0000256" key="6">
    <source>
        <dbReference type="SAM" id="Phobius"/>
    </source>
</evidence>
<feature type="transmembrane region" description="Helical" evidence="6">
    <location>
        <begin position="181"/>
        <end position="202"/>
    </location>
</feature>
<feature type="non-terminal residue" evidence="7">
    <location>
        <position position="1"/>
    </location>
</feature>
<feature type="non-terminal residue" evidence="7">
    <location>
        <position position="271"/>
    </location>
</feature>
<evidence type="ECO:0000256" key="4">
    <source>
        <dbReference type="ARBA" id="ARBA00022989"/>
    </source>
</evidence>
<evidence type="ECO:0000313" key="7">
    <source>
        <dbReference type="EMBL" id="GMS78322.1"/>
    </source>
</evidence>
<dbReference type="Pfam" id="PF10317">
    <property type="entry name" value="7TM_GPCR_Srd"/>
    <property type="match status" value="1"/>
</dbReference>
<evidence type="ECO:0000313" key="8">
    <source>
        <dbReference type="Proteomes" id="UP001432027"/>
    </source>
</evidence>
<reference evidence="7" key="1">
    <citation type="submission" date="2023-10" db="EMBL/GenBank/DDBJ databases">
        <title>Genome assembly of Pristionchus species.</title>
        <authorList>
            <person name="Yoshida K."/>
            <person name="Sommer R.J."/>
        </authorList>
    </citation>
    <scope>NUCLEOTIDE SEQUENCE</scope>
    <source>
        <strain evidence="7">RS0144</strain>
    </source>
</reference>
<comment type="caution">
    <text evidence="7">The sequence shown here is derived from an EMBL/GenBank/DDBJ whole genome shotgun (WGS) entry which is preliminary data.</text>
</comment>
<accession>A0AAV5S7N1</accession>
<dbReference type="GO" id="GO:0016020">
    <property type="term" value="C:membrane"/>
    <property type="evidence" value="ECO:0007669"/>
    <property type="project" value="UniProtKB-SubCell"/>
</dbReference>
<evidence type="ECO:0008006" key="9">
    <source>
        <dbReference type="Google" id="ProtNLM"/>
    </source>
</evidence>
<keyword evidence="8" id="KW-1185">Reference proteome</keyword>
<evidence type="ECO:0000256" key="2">
    <source>
        <dbReference type="ARBA" id="ARBA00009166"/>
    </source>
</evidence>
<dbReference type="InterPro" id="IPR050920">
    <property type="entry name" value="Nematode_rcpt-like_delta"/>
</dbReference>
<dbReference type="AlphaFoldDB" id="A0AAV5S7N1"/>
<dbReference type="PANTHER" id="PTHR22945">
    <property type="entry name" value="SERPENTINE RECEPTOR, CLASS D DELTA"/>
    <property type="match status" value="1"/>
</dbReference>
<dbReference type="InterPro" id="IPR019421">
    <property type="entry name" value="7TM_GPCR_serpentine_rcpt_Srd"/>
</dbReference>
<comment type="similarity">
    <text evidence="2">Belongs to the nematode receptor-like protein srd family.</text>
</comment>
<name>A0AAV5S7N1_9BILA</name>
<protein>
    <recommendedName>
        <fullName evidence="9">G protein-coupled receptor</fullName>
    </recommendedName>
</protein>
<keyword evidence="4 6" id="KW-1133">Transmembrane helix</keyword>
<organism evidence="7 8">
    <name type="scientific">Pristionchus entomophagus</name>
    <dbReference type="NCBI Taxonomy" id="358040"/>
    <lineage>
        <taxon>Eukaryota</taxon>
        <taxon>Metazoa</taxon>
        <taxon>Ecdysozoa</taxon>
        <taxon>Nematoda</taxon>
        <taxon>Chromadorea</taxon>
        <taxon>Rhabditida</taxon>
        <taxon>Rhabditina</taxon>
        <taxon>Diplogasteromorpha</taxon>
        <taxon>Diplogasteroidea</taxon>
        <taxon>Neodiplogasteridae</taxon>
        <taxon>Pristionchus</taxon>
    </lineage>
</organism>
<keyword evidence="5 6" id="KW-0472">Membrane</keyword>
<gene>
    <name evidence="7" type="ORF">PENTCL1PPCAC_497</name>
</gene>
<evidence type="ECO:0000256" key="3">
    <source>
        <dbReference type="ARBA" id="ARBA00022692"/>
    </source>
</evidence>
<feature type="transmembrane region" description="Helical" evidence="6">
    <location>
        <begin position="122"/>
        <end position="143"/>
    </location>
</feature>
<sequence>DVIILIWILFTATVLTVNVLLLVLMIRHTPKSFANFGIVMKFHVVSDLQTIIAAAVVMNRTVTIDNAFVYIAYGPCKWVSSTFCFQSYGLMTMGGSMTLYIVLVSFIVRLQIMRNRKPSDRSIIILLSMLSFPVPTAILVLFLSSRSEDSIMINILQEHLPEYADRDAMIYGIADVRIPTMASALAMMIVAIIPLYFVILHLRSMIIKCLNDAGSFLSDKTKAMHSQFVKMLTLQCVVPPAVFVLTMVPNELKYYDAVRHPLVEAMINIVR</sequence>
<dbReference type="EMBL" id="BTSX01000001">
    <property type="protein sequence ID" value="GMS78322.1"/>
    <property type="molecule type" value="Genomic_DNA"/>
</dbReference>
<feature type="transmembrane region" description="Helical" evidence="6">
    <location>
        <begin position="6"/>
        <end position="26"/>
    </location>
</feature>
<evidence type="ECO:0000256" key="5">
    <source>
        <dbReference type="ARBA" id="ARBA00023136"/>
    </source>
</evidence>
<dbReference type="Proteomes" id="UP001432027">
    <property type="component" value="Unassembled WGS sequence"/>
</dbReference>
<feature type="transmembrane region" description="Helical" evidence="6">
    <location>
        <begin position="88"/>
        <end position="110"/>
    </location>
</feature>
<proteinExistence type="inferred from homology"/>
<dbReference type="PANTHER" id="PTHR22945:SF40">
    <property type="entry name" value="SERPENTINE RECEPTOR, CLASS D (DELTA)-RELATED"/>
    <property type="match status" value="1"/>
</dbReference>